<sequence>MRSSPFALGVHAHCGDAGGPSAGSAARPVRARGSQGLIAHPGCRGKRMRALQKSLTDGHKVKNTLPDHLKGVIFPAGTRERCRYNSAKDPALRASGAGRGAGGCMPRGFLAGVVSGGLAGALGLAGISLVLPPPKATVPEAVSSPASPAESPAELPGGEVSSAQAGAEAGAEVGAAAQASGAASDVTAVPVPEAPVAAEPSEAAVDTVPQEVPEVVASGDPQEAAGAATAAPSDDAAAESDAASPDSAPAQTEQSASALAEPSQQTADPAEIVPADGMPAAQPMPEGDATARAALPQSADPSAAAQDTPLGAEPGTDASDAAQAKTESEAPAETPEPEGDATGQVAAPPDADLPQTSGAEAGLPGEESASGRPRLLQPAPSLSDAAEGVTRNRLPSIGSAPAAILDETQPLADAMTRNARSFANPSGRPPFAVLLLDDGAIATADLATVAASKLPLTLVVDPAAAEAPERAALWRAAGQEVALLAGGIAAGAKGSDGEIAVEAMVKAIPQALALVAPTAGSALQSDRMAAAAVVPALAARGFGLVTWDQGLNAADQVARREGLAAATIYRDLSGRDDSGPVMTRALDRAAFKAQQDGRALVFGRLDPATIEALMSWSLSARAASLTPAPLSAVLK</sequence>
<feature type="region of interest" description="Disordered" evidence="1">
    <location>
        <begin position="220"/>
        <end position="387"/>
    </location>
</feature>
<dbReference type="Pfam" id="PF04748">
    <property type="entry name" value="Polysacc_deac_2"/>
    <property type="match status" value="1"/>
</dbReference>
<dbReference type="AlphaFoldDB" id="A0A444MCE2"/>
<proteinExistence type="predicted"/>
<accession>A0A444MCE2</accession>
<dbReference type="OrthoDB" id="7658418at2"/>
<dbReference type="InterPro" id="IPR011330">
    <property type="entry name" value="Glyco_hydro/deAcase_b/a-brl"/>
</dbReference>
<organism evidence="2 3">
    <name type="scientific">Falsigemmobacter intermedius</name>
    <dbReference type="NCBI Taxonomy" id="1553448"/>
    <lineage>
        <taxon>Bacteria</taxon>
        <taxon>Pseudomonadati</taxon>
        <taxon>Pseudomonadota</taxon>
        <taxon>Alphaproteobacteria</taxon>
        <taxon>Rhodobacterales</taxon>
        <taxon>Paracoccaceae</taxon>
        <taxon>Falsigemmobacter</taxon>
    </lineage>
</organism>
<dbReference type="Gene3D" id="3.20.20.370">
    <property type="entry name" value="Glycoside hydrolase/deacetylase"/>
    <property type="match status" value="1"/>
</dbReference>
<feature type="compositionally biased region" description="Low complexity" evidence="1">
    <location>
        <begin position="220"/>
        <end position="252"/>
    </location>
</feature>
<feature type="compositionally biased region" description="Polar residues" evidence="1">
    <location>
        <begin position="253"/>
        <end position="267"/>
    </location>
</feature>
<keyword evidence="3" id="KW-1185">Reference proteome</keyword>
<dbReference type="GO" id="GO:0005975">
    <property type="term" value="P:carbohydrate metabolic process"/>
    <property type="evidence" value="ECO:0007669"/>
    <property type="project" value="InterPro"/>
</dbReference>
<comment type="caution">
    <text evidence="2">The sequence shown here is derived from an EMBL/GenBank/DDBJ whole genome shotgun (WGS) entry which is preliminary data.</text>
</comment>
<reference evidence="2 3" key="1">
    <citation type="journal article" date="2015" name="Int. J. Syst. Evol. Microbiol.">
        <title>Gemmobacter intermedius sp. nov., isolated from a white stork (Ciconia ciconia).</title>
        <authorList>
            <person name="Kampfer P."/>
            <person name="Jerzak L."/>
            <person name="Wilharm G."/>
            <person name="Golke J."/>
            <person name="Busse H.J."/>
            <person name="Glaeser S.P."/>
        </authorList>
    </citation>
    <scope>NUCLEOTIDE SEQUENCE [LARGE SCALE GENOMIC DNA]</scope>
    <source>
        <strain evidence="2 3">119/4</strain>
    </source>
</reference>
<evidence type="ECO:0000256" key="1">
    <source>
        <dbReference type="SAM" id="MobiDB-lite"/>
    </source>
</evidence>
<gene>
    <name evidence="2" type="ORF">EP867_08060</name>
</gene>
<protein>
    <recommendedName>
        <fullName evidence="4">Divergent polysaccharide deacetylase family protein</fullName>
    </recommendedName>
</protein>
<evidence type="ECO:0008006" key="4">
    <source>
        <dbReference type="Google" id="ProtNLM"/>
    </source>
</evidence>
<dbReference type="SUPFAM" id="SSF88713">
    <property type="entry name" value="Glycoside hydrolase/deacetylase"/>
    <property type="match status" value="1"/>
</dbReference>
<feature type="region of interest" description="Disordered" evidence="1">
    <location>
        <begin position="138"/>
        <end position="167"/>
    </location>
</feature>
<dbReference type="EMBL" id="SBLC01000009">
    <property type="protein sequence ID" value="RWY41682.1"/>
    <property type="molecule type" value="Genomic_DNA"/>
</dbReference>
<dbReference type="Proteomes" id="UP000287168">
    <property type="component" value="Unassembled WGS sequence"/>
</dbReference>
<evidence type="ECO:0000313" key="3">
    <source>
        <dbReference type="Proteomes" id="UP000287168"/>
    </source>
</evidence>
<evidence type="ECO:0000313" key="2">
    <source>
        <dbReference type="EMBL" id="RWY41682.1"/>
    </source>
</evidence>
<dbReference type="InterPro" id="IPR006837">
    <property type="entry name" value="Divergent_DAC"/>
</dbReference>
<name>A0A444MCE2_9RHOB</name>